<evidence type="ECO:0000313" key="5">
    <source>
        <dbReference type="EMBL" id="QBE98449.1"/>
    </source>
</evidence>
<evidence type="ECO:0000313" key="6">
    <source>
        <dbReference type="Proteomes" id="UP000289794"/>
    </source>
</evidence>
<feature type="domain" description="HTH gntR-type" evidence="4">
    <location>
        <begin position="247"/>
        <end position="315"/>
    </location>
</feature>
<dbReference type="EMBL" id="CP035945">
    <property type="protein sequence ID" value="QBE98449.1"/>
    <property type="molecule type" value="Genomic_DNA"/>
</dbReference>
<evidence type="ECO:0000256" key="2">
    <source>
        <dbReference type="ARBA" id="ARBA00023125"/>
    </source>
</evidence>
<feature type="domain" description="HTH gntR-type" evidence="4">
    <location>
        <begin position="6"/>
        <end position="74"/>
    </location>
</feature>
<dbReference type="SMART" id="SM00345">
    <property type="entry name" value="HTH_GNTR"/>
    <property type="match status" value="2"/>
</dbReference>
<dbReference type="AlphaFoldDB" id="A0A4P6M1I3"/>
<gene>
    <name evidence="5" type="primary">nanR</name>
    <name evidence="5" type="ORF">PMF13cell1_04015</name>
</gene>
<dbReference type="Proteomes" id="UP000289794">
    <property type="component" value="Chromosome"/>
</dbReference>
<dbReference type="InterPro" id="IPR036388">
    <property type="entry name" value="WH-like_DNA-bd_sf"/>
</dbReference>
<organism evidence="5 6">
    <name type="scientific">Blautia producta</name>
    <dbReference type="NCBI Taxonomy" id="33035"/>
    <lineage>
        <taxon>Bacteria</taxon>
        <taxon>Bacillati</taxon>
        <taxon>Bacillota</taxon>
        <taxon>Clostridia</taxon>
        <taxon>Lachnospirales</taxon>
        <taxon>Lachnospiraceae</taxon>
        <taxon>Blautia</taxon>
    </lineage>
</organism>
<dbReference type="PROSITE" id="PS50949">
    <property type="entry name" value="HTH_GNTR"/>
    <property type="match status" value="2"/>
</dbReference>
<name>A0A4P6M1I3_9FIRM</name>
<keyword evidence="1" id="KW-0805">Transcription regulation</keyword>
<keyword evidence="2" id="KW-0238">DNA-binding</keyword>
<dbReference type="CDD" id="cd07377">
    <property type="entry name" value="WHTH_GntR"/>
    <property type="match status" value="1"/>
</dbReference>
<dbReference type="Pfam" id="PF00392">
    <property type="entry name" value="GntR"/>
    <property type="match status" value="1"/>
</dbReference>
<dbReference type="GO" id="GO:0045892">
    <property type="term" value="P:negative regulation of DNA-templated transcription"/>
    <property type="evidence" value="ECO:0007669"/>
    <property type="project" value="TreeGrafter"/>
</dbReference>
<dbReference type="GO" id="GO:0003700">
    <property type="term" value="F:DNA-binding transcription factor activity"/>
    <property type="evidence" value="ECO:0007669"/>
    <property type="project" value="InterPro"/>
</dbReference>
<dbReference type="InterPro" id="IPR050679">
    <property type="entry name" value="Bact_HTH_transcr_reg"/>
</dbReference>
<protein>
    <submittedName>
        <fullName evidence="5">Transcriptional regulator NanR</fullName>
    </submittedName>
</protein>
<dbReference type="PANTHER" id="PTHR44846">
    <property type="entry name" value="MANNOSYL-D-GLYCERATE TRANSPORT/METABOLISM SYSTEM REPRESSOR MNGR-RELATED"/>
    <property type="match status" value="1"/>
</dbReference>
<dbReference type="PANTHER" id="PTHR44846:SF1">
    <property type="entry name" value="MANNOSYL-D-GLYCERATE TRANSPORT_METABOLISM SYSTEM REPRESSOR MNGR-RELATED"/>
    <property type="match status" value="1"/>
</dbReference>
<evidence type="ECO:0000256" key="3">
    <source>
        <dbReference type="ARBA" id="ARBA00023163"/>
    </source>
</evidence>
<accession>A0A4P6M1I3</accession>
<dbReference type="Gene3D" id="1.10.10.10">
    <property type="entry name" value="Winged helix-like DNA-binding domain superfamily/Winged helix DNA-binding domain"/>
    <property type="match status" value="2"/>
</dbReference>
<dbReference type="SUPFAM" id="SSF46785">
    <property type="entry name" value="Winged helix' DNA-binding domain"/>
    <property type="match status" value="2"/>
</dbReference>
<keyword evidence="3" id="KW-0804">Transcription</keyword>
<dbReference type="InterPro" id="IPR036390">
    <property type="entry name" value="WH_DNA-bd_sf"/>
</dbReference>
<dbReference type="RefSeq" id="WP_165392527.1">
    <property type="nucleotide sequence ID" value="NZ_CP035945.1"/>
</dbReference>
<dbReference type="GO" id="GO:0003677">
    <property type="term" value="F:DNA binding"/>
    <property type="evidence" value="ECO:0007669"/>
    <property type="project" value="UniProtKB-KW"/>
</dbReference>
<sequence>MLEQESLLYKVLYQSILTQIYSGVLRRGEVFPSQSELCQRYQVGITTVRKVIRMLKEEGVICTSAGKRAIVCFDENEKGCIRSLMQRRESILDIYSGLELIMPSLYAEGAMHCGSLSAFADAAGSADNGIINNRYTAAFFTEMLLPYRSQTVLDLQTDMEHYARFPYVMQSQLEDPFTVSADFIKHNLSIMQGMAERKEREALTAKLEEMYKNAGRQAAVYLNELQKIVPIPENPVAYQWFRGKNRSPLYAAVAQSLYRRAQLGEFRNRAYFPSEPEIMRTYKISKSTASKAMALLSDIGLIHTIEKKGSVLRTSEELAPMRIEQNIIENNLTLFLNVLQILAVCTEKLSFAAFSLMNDSQLADTASEWELSPLRQRSSGIIHIITAYLKEHMPHKCLENILEQFDDALIWGHYLDRPYVIIEECAALAQKGFEYFALACSSLRKGDRKSAAASVQQTFRAIFLDARLYTLICFKNPDKVPAEI</sequence>
<evidence type="ECO:0000259" key="4">
    <source>
        <dbReference type="PROSITE" id="PS50949"/>
    </source>
</evidence>
<evidence type="ECO:0000256" key="1">
    <source>
        <dbReference type="ARBA" id="ARBA00023015"/>
    </source>
</evidence>
<proteinExistence type="predicted"/>
<reference evidence="5 6" key="1">
    <citation type="submission" date="2019-01" db="EMBL/GenBank/DDBJ databases">
        <title>PMF-metabolizing Aryl O-demethylase.</title>
        <authorList>
            <person name="Kim M."/>
        </authorList>
    </citation>
    <scope>NUCLEOTIDE SEQUENCE [LARGE SCALE GENOMIC DNA]</scope>
    <source>
        <strain evidence="5 6">PMF1</strain>
    </source>
</reference>
<dbReference type="KEGG" id="bpro:PMF13cell1_04015"/>
<dbReference type="InterPro" id="IPR000524">
    <property type="entry name" value="Tscrpt_reg_HTH_GntR"/>
</dbReference>